<evidence type="ECO:0000313" key="2">
    <source>
        <dbReference type="EMBL" id="KAL3065255.1"/>
    </source>
</evidence>
<protein>
    <recommendedName>
        <fullName evidence="1">Reverse transcriptase domain-containing protein</fullName>
    </recommendedName>
</protein>
<gene>
    <name evidence="2" type="ORF">OYC64_015434</name>
</gene>
<sequence>MKCFERLVKSFITSSLPESLDPLQFAYRANRSTDDAIALTIHTALSHLDQRNTYVRMLFIDYSSAFNTIVPSKLVIKLRDLGLNSALCDWILNFLTGRPQAVWMGNITSSTLILNTGAPQGCVLSPLLYSLFTHDCVAIHSSNTIVKFADDTTVIGQITDGDETAYREEVENLTSWCQDNNLHLNVRKTKELIVDYRKQQREGHAPIAINRRVHTKYFAVFSAGT</sequence>
<dbReference type="InterPro" id="IPR043502">
    <property type="entry name" value="DNA/RNA_pol_sf"/>
</dbReference>
<reference evidence="2 3" key="1">
    <citation type="journal article" date="2022" name="G3 (Bethesda)">
        <title>Evaluating Illumina-, Nanopore-, and PacBio-based genome assembly strategies with the bald notothen, Trematomus borchgrevinki.</title>
        <authorList>
            <person name="Rayamajhi N."/>
            <person name="Cheng C.C."/>
            <person name="Catchen J.M."/>
        </authorList>
    </citation>
    <scope>NUCLEOTIDE SEQUENCE [LARGE SCALE GENOMIC DNA]</scope>
    <source>
        <strain evidence="2">AGRC-2024</strain>
    </source>
</reference>
<keyword evidence="3" id="KW-1185">Reference proteome</keyword>
<dbReference type="PROSITE" id="PS50878">
    <property type="entry name" value="RT_POL"/>
    <property type="match status" value="1"/>
</dbReference>
<feature type="domain" description="Reverse transcriptase" evidence="1">
    <location>
        <begin position="1"/>
        <end position="209"/>
    </location>
</feature>
<dbReference type="Proteomes" id="UP001619887">
    <property type="component" value="Unassembled WGS sequence"/>
</dbReference>
<accession>A0ABD2HGX8</accession>
<evidence type="ECO:0000313" key="3">
    <source>
        <dbReference type="Proteomes" id="UP001619887"/>
    </source>
</evidence>
<dbReference type="SUPFAM" id="SSF56672">
    <property type="entry name" value="DNA/RNA polymerases"/>
    <property type="match status" value="1"/>
</dbReference>
<reference evidence="2 3" key="2">
    <citation type="journal article" date="2024" name="G3 (Bethesda)">
        <title>The genome of the cryopelagic Antarctic bald notothen, Trematomus borchgrevinki.</title>
        <authorList>
            <person name="Rayamajhi N."/>
            <person name="Rivera-Colon A.G."/>
            <person name="Minhas B.F."/>
            <person name="Cheng C.C."/>
            <person name="Catchen J.M."/>
        </authorList>
    </citation>
    <scope>NUCLEOTIDE SEQUENCE [LARGE SCALE GENOMIC DNA]</scope>
    <source>
        <strain evidence="2">AGRC-2024</strain>
    </source>
</reference>
<dbReference type="Pfam" id="PF00078">
    <property type="entry name" value="RVT_1"/>
    <property type="match status" value="1"/>
</dbReference>
<name>A0ABD2HGX8_PAGBO</name>
<dbReference type="PANTHER" id="PTHR33332">
    <property type="entry name" value="REVERSE TRANSCRIPTASE DOMAIN-CONTAINING PROTEIN"/>
    <property type="match status" value="1"/>
</dbReference>
<dbReference type="EMBL" id="JBIYXZ010002069">
    <property type="protein sequence ID" value="KAL3065255.1"/>
    <property type="molecule type" value="Genomic_DNA"/>
</dbReference>
<evidence type="ECO:0000259" key="1">
    <source>
        <dbReference type="PROSITE" id="PS50878"/>
    </source>
</evidence>
<dbReference type="AlphaFoldDB" id="A0ABD2HGX8"/>
<proteinExistence type="predicted"/>
<comment type="caution">
    <text evidence="2">The sequence shown here is derived from an EMBL/GenBank/DDBJ whole genome shotgun (WGS) entry which is preliminary data.</text>
</comment>
<organism evidence="2 3">
    <name type="scientific">Pagothenia borchgrevinki</name>
    <name type="common">Bald rockcod</name>
    <name type="synonym">Trematomus borchgrevinki</name>
    <dbReference type="NCBI Taxonomy" id="8213"/>
    <lineage>
        <taxon>Eukaryota</taxon>
        <taxon>Metazoa</taxon>
        <taxon>Chordata</taxon>
        <taxon>Craniata</taxon>
        <taxon>Vertebrata</taxon>
        <taxon>Euteleostomi</taxon>
        <taxon>Actinopterygii</taxon>
        <taxon>Neopterygii</taxon>
        <taxon>Teleostei</taxon>
        <taxon>Neoteleostei</taxon>
        <taxon>Acanthomorphata</taxon>
        <taxon>Eupercaria</taxon>
        <taxon>Perciformes</taxon>
        <taxon>Notothenioidei</taxon>
        <taxon>Nototheniidae</taxon>
        <taxon>Pagothenia</taxon>
    </lineage>
</organism>
<dbReference type="InterPro" id="IPR000477">
    <property type="entry name" value="RT_dom"/>
</dbReference>